<feature type="domain" description="DUF1330" evidence="1">
    <location>
        <begin position="38"/>
        <end position="114"/>
    </location>
</feature>
<evidence type="ECO:0000259" key="1">
    <source>
        <dbReference type="Pfam" id="PF07045"/>
    </source>
</evidence>
<gene>
    <name evidence="2" type="ORF">RMCT_3449</name>
</gene>
<organism evidence="2 3">
    <name type="scientific">Mycolicibacterium thermoresistibile</name>
    <name type="common">Mycobacterium thermoresistibile</name>
    <dbReference type="NCBI Taxonomy" id="1797"/>
    <lineage>
        <taxon>Bacteria</taxon>
        <taxon>Bacillati</taxon>
        <taxon>Actinomycetota</taxon>
        <taxon>Actinomycetes</taxon>
        <taxon>Mycobacteriales</taxon>
        <taxon>Mycobacteriaceae</taxon>
        <taxon>Mycolicibacterium</taxon>
    </lineage>
</organism>
<dbReference type="PANTHER" id="PTHR40257">
    <property type="match status" value="1"/>
</dbReference>
<reference evidence="3" key="2">
    <citation type="submission" date="2016-02" db="EMBL/GenBank/DDBJ databases">
        <title>Draft genome sequence of five rapidly growing Mycobacterium species.</title>
        <authorList>
            <person name="Katahira K."/>
            <person name="Gotou Y."/>
            <person name="Iida K."/>
            <person name="Ogura Y."/>
            <person name="Hayashi T."/>
        </authorList>
    </citation>
    <scope>NUCLEOTIDE SEQUENCE [LARGE SCALE GENOMIC DNA]</scope>
    <source>
        <strain evidence="3">JCM6362</strain>
    </source>
</reference>
<dbReference type="OrthoDB" id="3624550at2"/>
<dbReference type="PANTHER" id="PTHR40257:SF1">
    <property type="entry name" value="DUF1330 DOMAIN-CONTAINING PROTEIN"/>
    <property type="match status" value="1"/>
</dbReference>
<dbReference type="Pfam" id="PF07045">
    <property type="entry name" value="DUF1330"/>
    <property type="match status" value="1"/>
</dbReference>
<dbReference type="Proteomes" id="UP000069654">
    <property type="component" value="Unassembled WGS sequence"/>
</dbReference>
<proteinExistence type="predicted"/>
<protein>
    <recommendedName>
        <fullName evidence="1">DUF1330 domain-containing protein</fullName>
    </recommendedName>
</protein>
<evidence type="ECO:0000313" key="3">
    <source>
        <dbReference type="Proteomes" id="UP000069654"/>
    </source>
</evidence>
<dbReference type="InterPro" id="IPR010753">
    <property type="entry name" value="DUF1330"/>
</dbReference>
<dbReference type="AlphaFoldDB" id="A0A117IN89"/>
<dbReference type="InterPro" id="IPR011008">
    <property type="entry name" value="Dimeric_a/b-barrel"/>
</dbReference>
<dbReference type="OMA" id="REGPIHM"/>
<comment type="caution">
    <text evidence="2">The sequence shown here is derived from an EMBL/GenBank/DDBJ whole genome shotgun (WGS) entry which is preliminary data.</text>
</comment>
<dbReference type="EMBL" id="BCTB01000045">
    <property type="protein sequence ID" value="GAT16480.1"/>
    <property type="molecule type" value="Genomic_DNA"/>
</dbReference>
<sequence length="127" mass="13965">MTGPADDRPVQLDTLAQLPPGDPVVMVNLLKFRPGGGREHYLRYAREAAPHLARVGARVRYGGMLPVNVIGNGEKPWWDAILVVEYPTPAAFLEMVGDPQYQRVHAHRAAALQRGDLIATTSWSLAE</sequence>
<evidence type="ECO:0000313" key="2">
    <source>
        <dbReference type="EMBL" id="GAT16480.1"/>
    </source>
</evidence>
<dbReference type="STRING" id="1797.RMCT_3449"/>
<reference evidence="2 3" key="1">
    <citation type="journal article" date="2016" name="Genome Announc.">
        <title>Draft Genome Sequences of Five Rapidly Growing Mycobacterium Species, M. thermoresistibile, M. fortuitum subsp. acetamidolyticum, M. canariasense, M. brisbanense, and M. novocastrense.</title>
        <authorList>
            <person name="Katahira K."/>
            <person name="Ogura Y."/>
            <person name="Gotoh Y."/>
            <person name="Hayashi T."/>
        </authorList>
    </citation>
    <scope>NUCLEOTIDE SEQUENCE [LARGE SCALE GENOMIC DNA]</scope>
    <source>
        <strain evidence="2 3">JCM6362</strain>
    </source>
</reference>
<accession>A0A117IN89</accession>
<name>A0A117IN89_MYCTH</name>
<dbReference type="Gene3D" id="3.30.70.100">
    <property type="match status" value="1"/>
</dbReference>
<dbReference type="SUPFAM" id="SSF54909">
    <property type="entry name" value="Dimeric alpha+beta barrel"/>
    <property type="match status" value="1"/>
</dbReference>